<dbReference type="Proteomes" id="UP000799437">
    <property type="component" value="Unassembled WGS sequence"/>
</dbReference>
<keyword evidence="2" id="KW-1185">Reference proteome</keyword>
<proteinExistence type="predicted"/>
<gene>
    <name evidence="1" type="ORF">EJ05DRAFT_472467</name>
</gene>
<accession>A0A6A6WMW4</accession>
<dbReference type="RefSeq" id="XP_033606025.1">
    <property type="nucleotide sequence ID" value="XM_033743193.1"/>
</dbReference>
<dbReference type="GeneID" id="54484247"/>
<name>A0A6A6WMW4_9PEZI</name>
<evidence type="ECO:0000313" key="1">
    <source>
        <dbReference type="EMBL" id="KAF2763574.1"/>
    </source>
</evidence>
<dbReference type="EMBL" id="ML996565">
    <property type="protein sequence ID" value="KAF2763574.1"/>
    <property type="molecule type" value="Genomic_DNA"/>
</dbReference>
<dbReference type="AlphaFoldDB" id="A0A6A6WMW4"/>
<reference evidence="1" key="1">
    <citation type="journal article" date="2020" name="Stud. Mycol.">
        <title>101 Dothideomycetes genomes: a test case for predicting lifestyles and emergence of pathogens.</title>
        <authorList>
            <person name="Haridas S."/>
            <person name="Albert R."/>
            <person name="Binder M."/>
            <person name="Bloem J."/>
            <person name="Labutti K."/>
            <person name="Salamov A."/>
            <person name="Andreopoulos B."/>
            <person name="Baker S."/>
            <person name="Barry K."/>
            <person name="Bills G."/>
            <person name="Bluhm B."/>
            <person name="Cannon C."/>
            <person name="Castanera R."/>
            <person name="Culley D."/>
            <person name="Daum C."/>
            <person name="Ezra D."/>
            <person name="Gonzalez J."/>
            <person name="Henrissat B."/>
            <person name="Kuo A."/>
            <person name="Liang C."/>
            <person name="Lipzen A."/>
            <person name="Lutzoni F."/>
            <person name="Magnuson J."/>
            <person name="Mondo S."/>
            <person name="Nolan M."/>
            <person name="Ohm R."/>
            <person name="Pangilinan J."/>
            <person name="Park H.-J."/>
            <person name="Ramirez L."/>
            <person name="Alfaro M."/>
            <person name="Sun H."/>
            <person name="Tritt A."/>
            <person name="Yoshinaga Y."/>
            <person name="Zwiers L.-H."/>
            <person name="Turgeon B."/>
            <person name="Goodwin S."/>
            <person name="Spatafora J."/>
            <person name="Crous P."/>
            <person name="Grigoriev I."/>
        </authorList>
    </citation>
    <scope>NUCLEOTIDE SEQUENCE</scope>
    <source>
        <strain evidence="1">CBS 121739</strain>
    </source>
</reference>
<protein>
    <submittedName>
        <fullName evidence="1">Uncharacterized protein</fullName>
    </submittedName>
</protein>
<sequence>MALGCTFLKILLKTRYPPTEDQTDYWQDTLQLSQASADDASTNTNSFIFYCILSILYTTGVGLNLNDIGGGKLEWLPARPPLVNLDA</sequence>
<organism evidence="1 2">
    <name type="scientific">Pseudovirgaria hyperparasitica</name>
    <dbReference type="NCBI Taxonomy" id="470096"/>
    <lineage>
        <taxon>Eukaryota</taxon>
        <taxon>Fungi</taxon>
        <taxon>Dikarya</taxon>
        <taxon>Ascomycota</taxon>
        <taxon>Pezizomycotina</taxon>
        <taxon>Dothideomycetes</taxon>
        <taxon>Dothideomycetes incertae sedis</taxon>
        <taxon>Acrospermales</taxon>
        <taxon>Acrospermaceae</taxon>
        <taxon>Pseudovirgaria</taxon>
    </lineage>
</organism>
<evidence type="ECO:0000313" key="2">
    <source>
        <dbReference type="Proteomes" id="UP000799437"/>
    </source>
</evidence>